<dbReference type="CDD" id="cd08954">
    <property type="entry name" value="KR_1_FAS_SDR_x"/>
    <property type="match status" value="1"/>
</dbReference>
<dbReference type="InterPro" id="IPR050444">
    <property type="entry name" value="Polyketide_Synthase"/>
</dbReference>
<dbReference type="SMART" id="SM00827">
    <property type="entry name" value="PKS_AT"/>
    <property type="match status" value="1"/>
</dbReference>
<dbReference type="Pfam" id="PF00698">
    <property type="entry name" value="Acyl_transf_1"/>
    <property type="match status" value="1"/>
</dbReference>
<dbReference type="InterPro" id="IPR018201">
    <property type="entry name" value="Ketoacyl_synth_AS"/>
</dbReference>
<dbReference type="Pfam" id="PF02801">
    <property type="entry name" value="Ketoacyl-synt_C"/>
    <property type="match status" value="1"/>
</dbReference>
<dbReference type="SUPFAM" id="SSF51735">
    <property type="entry name" value="NAD(P)-binding Rossmann-fold domains"/>
    <property type="match status" value="2"/>
</dbReference>
<dbReference type="Gene3D" id="3.40.47.10">
    <property type="match status" value="1"/>
</dbReference>
<dbReference type="CDD" id="cd05195">
    <property type="entry name" value="enoyl_red"/>
    <property type="match status" value="1"/>
</dbReference>
<evidence type="ECO:0000256" key="2">
    <source>
        <dbReference type="ARBA" id="ARBA00022450"/>
    </source>
</evidence>
<dbReference type="GO" id="GO:0004315">
    <property type="term" value="F:3-oxoacyl-[acyl-carrier-protein] synthase activity"/>
    <property type="evidence" value="ECO:0007669"/>
    <property type="project" value="InterPro"/>
</dbReference>
<evidence type="ECO:0000259" key="7">
    <source>
        <dbReference type="PROSITE" id="PS50075"/>
    </source>
</evidence>
<dbReference type="PANTHER" id="PTHR45681">
    <property type="entry name" value="POLYKETIDE SYNTHASE 44-RELATED"/>
    <property type="match status" value="1"/>
</dbReference>
<dbReference type="Gene3D" id="3.40.50.720">
    <property type="entry name" value="NAD(P)-binding Rossmann-like Domain"/>
    <property type="match status" value="2"/>
</dbReference>
<feature type="active site" description="Proton donor; for dehydratase activity" evidence="6">
    <location>
        <position position="1118"/>
    </location>
</feature>
<dbReference type="Gene3D" id="3.30.70.3290">
    <property type="match status" value="1"/>
</dbReference>
<dbReference type="InterPro" id="IPR001227">
    <property type="entry name" value="Ac_transferase_dom_sf"/>
</dbReference>
<dbReference type="PANTHER" id="PTHR45681:SF4">
    <property type="entry name" value="BETA-KETOACYL SYNTHASE FAMILY PROTEIN-RELATED"/>
    <property type="match status" value="1"/>
</dbReference>
<dbReference type="Pfam" id="PF13489">
    <property type="entry name" value="Methyltransf_23"/>
    <property type="match status" value="1"/>
</dbReference>
<keyword evidence="2" id="KW-0596">Phosphopantetheine</keyword>
<dbReference type="InterPro" id="IPR032821">
    <property type="entry name" value="PKS_assoc"/>
</dbReference>
<dbReference type="InterPro" id="IPR049900">
    <property type="entry name" value="PKS_mFAS_DH"/>
</dbReference>
<dbReference type="InterPro" id="IPR016039">
    <property type="entry name" value="Thiolase-like"/>
</dbReference>
<dbReference type="Pfam" id="PF23297">
    <property type="entry name" value="ACP_SdgA_C"/>
    <property type="match status" value="1"/>
</dbReference>
<dbReference type="EMBL" id="JAVFKY010000006">
    <property type="protein sequence ID" value="KAK5574622.1"/>
    <property type="molecule type" value="Genomic_DNA"/>
</dbReference>
<dbReference type="InterPro" id="IPR013968">
    <property type="entry name" value="PKS_KR"/>
</dbReference>
<dbReference type="PROSITE" id="PS52019">
    <property type="entry name" value="PKS_MFAS_DH"/>
    <property type="match status" value="1"/>
</dbReference>
<keyword evidence="3" id="KW-0597">Phosphoprotein</keyword>
<dbReference type="InterPro" id="IPR036736">
    <property type="entry name" value="ACP-like_sf"/>
</dbReference>
<dbReference type="SMART" id="SM00825">
    <property type="entry name" value="PKS_KS"/>
    <property type="match status" value="1"/>
</dbReference>
<dbReference type="InterPro" id="IPR009081">
    <property type="entry name" value="PP-bd_ACP"/>
</dbReference>
<dbReference type="Pfam" id="PF00109">
    <property type="entry name" value="ketoacyl-synt"/>
    <property type="match status" value="1"/>
</dbReference>
<dbReference type="InterPro" id="IPR036291">
    <property type="entry name" value="NAD(P)-bd_dom_sf"/>
</dbReference>
<dbReference type="InterPro" id="IPR013154">
    <property type="entry name" value="ADH-like_N"/>
</dbReference>
<feature type="domain" description="PKS/mFAS DH" evidence="9">
    <location>
        <begin position="921"/>
        <end position="1209"/>
    </location>
</feature>
<feature type="active site" description="Proton acceptor; for dehydratase activity" evidence="6">
    <location>
        <position position="955"/>
    </location>
</feature>
<organism evidence="10 11">
    <name type="scientific">Dictyostelium firmibasis</name>
    <dbReference type="NCBI Taxonomy" id="79012"/>
    <lineage>
        <taxon>Eukaryota</taxon>
        <taxon>Amoebozoa</taxon>
        <taxon>Evosea</taxon>
        <taxon>Eumycetozoa</taxon>
        <taxon>Dictyostelia</taxon>
        <taxon>Dictyosteliales</taxon>
        <taxon>Dictyosteliaceae</taxon>
        <taxon>Dictyostelium</taxon>
    </lineage>
</organism>
<comment type="cofactor">
    <cofactor evidence="1">
        <name>pantetheine 4'-phosphate</name>
        <dbReference type="ChEBI" id="CHEBI:47942"/>
    </cofactor>
</comment>
<dbReference type="InterPro" id="IPR014031">
    <property type="entry name" value="Ketoacyl_synth_C"/>
</dbReference>
<dbReference type="GO" id="GO:0006633">
    <property type="term" value="P:fatty acid biosynthetic process"/>
    <property type="evidence" value="ECO:0007669"/>
    <property type="project" value="InterPro"/>
</dbReference>
<comment type="caution">
    <text evidence="10">The sequence shown here is derived from an EMBL/GenBank/DDBJ whole genome shotgun (WGS) entry which is preliminary data.</text>
</comment>
<keyword evidence="4" id="KW-0808">Transferase</keyword>
<dbReference type="Pfam" id="PF16197">
    <property type="entry name" value="KAsynt_C_assoc"/>
    <property type="match status" value="1"/>
</dbReference>
<reference evidence="10 11" key="1">
    <citation type="submission" date="2023-11" db="EMBL/GenBank/DDBJ databases">
        <title>Dfirmibasis_genome.</title>
        <authorList>
            <person name="Edelbroek B."/>
            <person name="Kjellin J."/>
            <person name="Jerlstrom-Hultqvist J."/>
            <person name="Soderbom F."/>
        </authorList>
    </citation>
    <scope>NUCLEOTIDE SEQUENCE [LARGE SCALE GENOMIC DNA]</scope>
    <source>
        <strain evidence="10 11">TNS-C-14</strain>
    </source>
</reference>
<evidence type="ECO:0000259" key="8">
    <source>
        <dbReference type="PROSITE" id="PS52004"/>
    </source>
</evidence>
<evidence type="ECO:0000256" key="4">
    <source>
        <dbReference type="ARBA" id="ARBA00022679"/>
    </source>
</evidence>
<evidence type="ECO:0000256" key="1">
    <source>
        <dbReference type="ARBA" id="ARBA00001957"/>
    </source>
</evidence>
<dbReference type="InterPro" id="IPR020843">
    <property type="entry name" value="ER"/>
</dbReference>
<dbReference type="InterPro" id="IPR014030">
    <property type="entry name" value="Ketoacyl_synth_N"/>
</dbReference>
<name>A0AAN7TJA1_9MYCE</name>
<feature type="region of interest" description="N-terminal hotdog fold" evidence="6">
    <location>
        <begin position="921"/>
        <end position="1043"/>
    </location>
</feature>
<dbReference type="Gene3D" id="3.90.180.10">
    <property type="entry name" value="Medium-chain alcohol dehydrogenases, catalytic domain"/>
    <property type="match status" value="1"/>
</dbReference>
<dbReference type="Proteomes" id="UP001344447">
    <property type="component" value="Unassembled WGS sequence"/>
</dbReference>
<dbReference type="InterPro" id="IPR014043">
    <property type="entry name" value="Acyl_transferase_dom"/>
</dbReference>
<dbReference type="InterPro" id="IPR016036">
    <property type="entry name" value="Malonyl_transacylase_ACP-bd"/>
</dbReference>
<dbReference type="SUPFAM" id="SSF53901">
    <property type="entry name" value="Thiolase-like"/>
    <property type="match status" value="1"/>
</dbReference>
<feature type="domain" description="Carrier" evidence="7">
    <location>
        <begin position="2428"/>
        <end position="2505"/>
    </location>
</feature>
<dbReference type="InterPro" id="IPR057326">
    <property type="entry name" value="KR_dom"/>
</dbReference>
<dbReference type="SMART" id="SM00829">
    <property type="entry name" value="PKS_ER"/>
    <property type="match status" value="1"/>
</dbReference>
<dbReference type="Gene3D" id="3.40.366.10">
    <property type="entry name" value="Malonyl-Coenzyme A Acyl Carrier Protein, domain 2"/>
    <property type="match status" value="1"/>
</dbReference>
<dbReference type="PROSITE" id="PS00606">
    <property type="entry name" value="KS3_1"/>
    <property type="match status" value="1"/>
</dbReference>
<dbReference type="Pfam" id="PF08659">
    <property type="entry name" value="KR"/>
    <property type="match status" value="1"/>
</dbReference>
<dbReference type="InterPro" id="IPR029063">
    <property type="entry name" value="SAM-dependent_MTases_sf"/>
</dbReference>
<evidence type="ECO:0000256" key="5">
    <source>
        <dbReference type="ARBA" id="ARBA00037046"/>
    </source>
</evidence>
<dbReference type="Pfam" id="PF13602">
    <property type="entry name" value="ADH_zinc_N_2"/>
    <property type="match status" value="1"/>
</dbReference>
<dbReference type="SUPFAM" id="SSF53335">
    <property type="entry name" value="S-adenosyl-L-methionine-dependent methyltransferases"/>
    <property type="match status" value="1"/>
</dbReference>
<keyword evidence="11" id="KW-1185">Reference proteome</keyword>
<evidence type="ECO:0000313" key="11">
    <source>
        <dbReference type="Proteomes" id="UP001344447"/>
    </source>
</evidence>
<dbReference type="InterPro" id="IPR011032">
    <property type="entry name" value="GroES-like_sf"/>
</dbReference>
<dbReference type="SMART" id="SM00822">
    <property type="entry name" value="PKS_KR"/>
    <property type="match status" value="1"/>
</dbReference>
<dbReference type="PROSITE" id="PS52004">
    <property type="entry name" value="KS3_2"/>
    <property type="match status" value="1"/>
</dbReference>
<dbReference type="PROSITE" id="PS50075">
    <property type="entry name" value="CARRIER"/>
    <property type="match status" value="1"/>
</dbReference>
<accession>A0AAN7TJA1</accession>
<dbReference type="SUPFAM" id="SSF52151">
    <property type="entry name" value="FabD/lysophospholipase-like"/>
    <property type="match status" value="1"/>
</dbReference>
<evidence type="ECO:0000256" key="3">
    <source>
        <dbReference type="ARBA" id="ARBA00022553"/>
    </source>
</evidence>
<dbReference type="InterPro" id="IPR016035">
    <property type="entry name" value="Acyl_Trfase/lysoPLipase"/>
</dbReference>
<feature type="region of interest" description="C-terminal hotdog fold" evidence="6">
    <location>
        <begin position="1060"/>
        <end position="1209"/>
    </location>
</feature>
<dbReference type="InterPro" id="IPR020841">
    <property type="entry name" value="PKS_Beta-ketoAc_synthase_dom"/>
</dbReference>
<feature type="domain" description="Ketosynthase family 3 (KS3)" evidence="8">
    <location>
        <begin position="10"/>
        <end position="440"/>
    </location>
</feature>
<dbReference type="Gene3D" id="3.40.50.150">
    <property type="entry name" value="Vaccinia Virus protein VP39"/>
    <property type="match status" value="1"/>
</dbReference>
<dbReference type="SUPFAM" id="SSF50129">
    <property type="entry name" value="GroES-like"/>
    <property type="match status" value="1"/>
</dbReference>
<gene>
    <name evidence="10" type="ORF">RB653_009875</name>
</gene>
<dbReference type="GO" id="GO:0016491">
    <property type="term" value="F:oxidoreductase activity"/>
    <property type="evidence" value="ECO:0007669"/>
    <property type="project" value="InterPro"/>
</dbReference>
<proteinExistence type="predicted"/>
<evidence type="ECO:0000256" key="6">
    <source>
        <dbReference type="PROSITE-ProRule" id="PRU01363"/>
    </source>
</evidence>
<protein>
    <submittedName>
        <fullName evidence="10">Uncharacterized protein</fullName>
    </submittedName>
</protein>
<comment type="function">
    <text evidence="5">Probable polyketide synthase.</text>
</comment>
<dbReference type="SUPFAM" id="SSF47336">
    <property type="entry name" value="ACP-like"/>
    <property type="match status" value="1"/>
</dbReference>
<dbReference type="Pfam" id="PF08240">
    <property type="entry name" value="ADH_N"/>
    <property type="match status" value="1"/>
</dbReference>
<evidence type="ECO:0000313" key="10">
    <source>
        <dbReference type="EMBL" id="KAK5574622.1"/>
    </source>
</evidence>
<dbReference type="Gene3D" id="3.10.129.110">
    <property type="entry name" value="Polyketide synthase dehydratase"/>
    <property type="match status" value="1"/>
</dbReference>
<dbReference type="SUPFAM" id="SSF55048">
    <property type="entry name" value="Probable ACP-binding domain of malonyl-CoA ACP transacylase"/>
    <property type="match status" value="1"/>
</dbReference>
<sequence>MDMKINEIENGGVAIVGIGFRIPSGNNNKSINSPNDLFENLKNGLDGVIKTSERWSDNYHKLGEITSPNAGLLPFNEWKSFDPLFFGINPSEAPLIDPQQRLLLKCTWEALEDASIDPISVRGTNTSVFIGSSTIDYLHANKHEDFIVKNSVGFSPSTLPNRISYCFDFHGPSLLIDTACSSSMNCVIQGYQTILSGASNMSICGGVNFILDVESIKGFSNLNMLSKTHGKCKAFDESGDGFTRGECAAVVILKNLEDAINDGNNIYCVINGMSSNIDGNGISDKLNFYSPSKQSQVNNIKSAFKSTNGKLSPNDIQYVEAHGTGTKTGDPIETEAISMAFNQRDKSTPILIGSIKSNIGHCEAASGVASLIKCCLMFKNQCFLPNIHFNKPNPSIKFEEWNLKVVTEPTPFPNNYERLVSMMINNFGVTGSNCCLLLSDFKNQDYEYTFNSENNKKRNILIPFSANSPKSLEQYQSQIKNLTNSESSFIDFAKNQIYSKSNILYQRSVVISSSSNEFIEKLSNKNKIQTKSSITSNMSFKRKNPTTVFVFSGQGSQYPKMGFELYNNEPIFKQSMDLIDKKLSSYYGYSVLEKLRSINEDDNKSIHDPTIAQPAMCMFSISLFELYKHWGVNASFIIGHSLGEIPTSYCSGMIDLDTLCYTVYHRSIAQSKTHGNGRMLSINISDKEFISLYSQKYPQIEIACYNSSESIVVAGNESILNEISKELKYKGIFTAMLGSLSSFHTSSQEITKDNIMNLTINNKIPKIPTFSTVTTNLFDESTPFNSQYVYDNIINPVKFTQTISNLYKHIETNQIENDIVFIEIAPHPTLSFYLKQLIPSNLNESVSIYSSLHKKKNDVQEFQQTISNLYCQNGYNINFKCQFNLKKLIQKIQLPLYQWDDGIYFRQIDSHENHRIEGPPIDHLGLSNSYNSPFNKSFKTFIDLQNKPFQYLKGHMVKGKYYFPGCGYIDNIIKLYKNQDFIISFIEFKTPLILIEGINQCLQTNIYQTGKTEYRAQFHFKDQKSKEWVQSSSANFQLFNHGNDIPSKYNIQEIIKTKCNLTKLSKNELYTHIKSKTGLNYTGVFQGVKECYLGDDCAISVVSTESQTNSFFNAAILDTVFHGNIALLSEQSQIVFEKVLGFKYYSSNIPSNINEFKEKFIYVFSKLNSKIGDSFSASFVVMLSDGTVLYEIDEAYGKSLIPVKDLLKVEYPNNDLYSVYLQPKDSTIPLPLVFKPIVYENDIFKSSESPNENLFKYISTIFYNNIIKRIPEINFNIIDKLNIEEIISNYCKVSKHERLFKFVFETIKENGIFESLEENYDESYFKFSDSLVKSSRVIAKLLFPLEEDLSNNEDTPQSFFENGFINKLYGLEYLKKKNQMIARVIKHSINEIVNQNIIIRILEFGGGVASLSVEVIKDIVTLLHECPNYQVEIEYTWSDISPAFIPDAKNKINKIINEAGITNGLNVIYRPLTIDESLIDTQSIKPSYYDFIIMSNVLHVVKDIKQAVNQMYQLLTPNGQLLFVEPPYKSTLCDSLVGAFDQWWAFTDTDIRKDHCCLSQDGWYKLLNGSNFKNIVMSEESTFSGSVIQAQKPPISLSLYSQPKYENIVIYGNNSCFINNIKSFSTFNNLIQIETVQEFNRLVDESNITNNSIIYFIKTIDQLSLDNFKQITLEYIEINQKLLQINSFCKHVLIVSDSRINNYLASSVVGAARYFDEFQQLNLNTLDFDKDSTRNYLNSNNNKMSQFIDILIDSKTNIHKEMIIINNKVYYEIIQKQKNLKLKYKSESFEDLNNMICTLSPNLEYELQPKTILLGKNEVEVKTMATGINYKDYLIYNGLESGSIVEGLPQFGYEFSGIITRIGDNVKDYKIGDNVFGISKSCTSSVVVTNSEKIQLKPSNITHVEAASIPIDYLTSFISLFSVGGLSIEDNESVLIHSATSGVGLSTLEILKWKGFKSNLFVTVDSDEKKQYLSDNYGQFITGIYSTTDKNYTNQIKCQLMKLGSDDNGVDLILNTLPSDYMDANFEILSINGRIVDLSSDHLNQNEYLKNINFTLNRGYHNFDLMSQKDSKIQRSLLTLSNAIKNEELKLQPITQFSNSEIIDAIDIINDSNHIGKVVVKHDHDIYDEIYKNNSFENDFSILKSNYQINSSNLGKNILITGQSGIILEILKWMIKYSTINTIDNIIILSKSSLKWELELLINKTKQSKNNIKFHFKSVDVGDSEQVDNAINEIINENKEIKNIDSIFHFAFTQVACKVEEITMKHLDISHGAKTMGTINLHNQSIKRNWKLINFVISSSIASLFGSTDQCSYLCANIVLDSLSRYRESIGLPSTSINLGAIQSTGFVSKNESISVMLDGTGFLPTPINQVLGLLDLQIQNHGKFTNSIVSKFNPVNFSNNEQSSLLLKLDYFSNIYTNGSTKTKERSGIINVDELFIKKISDLFSIDDSKINKDIRLIDYGADSLVIVQLKNWVDKEIGSNLITIQQLQNNTINISIKIISNYLEKLNKKIIV</sequence>
<dbReference type="InterPro" id="IPR042104">
    <property type="entry name" value="PKS_dehydratase_sf"/>
</dbReference>
<evidence type="ECO:0000259" key="9">
    <source>
        <dbReference type="PROSITE" id="PS52019"/>
    </source>
</evidence>
<dbReference type="CDD" id="cd00833">
    <property type="entry name" value="PKS"/>
    <property type="match status" value="1"/>
</dbReference>